<dbReference type="Pfam" id="PF01420">
    <property type="entry name" value="Methylase_S"/>
    <property type="match status" value="2"/>
</dbReference>
<name>A0A1B1U4L0_9HELI</name>
<evidence type="ECO:0000256" key="2">
    <source>
        <dbReference type="ARBA" id="ARBA00022747"/>
    </source>
</evidence>
<evidence type="ECO:0000256" key="4">
    <source>
        <dbReference type="SAM" id="Coils"/>
    </source>
</evidence>
<accession>A0A1B1U4L0</accession>
<keyword evidence="3" id="KW-0238">DNA-binding</keyword>
<evidence type="ECO:0000313" key="7">
    <source>
        <dbReference type="Proteomes" id="UP000092884"/>
    </source>
</evidence>
<dbReference type="GO" id="GO:0003677">
    <property type="term" value="F:DNA binding"/>
    <property type="evidence" value="ECO:0007669"/>
    <property type="project" value="UniProtKB-KW"/>
</dbReference>
<dbReference type="PANTHER" id="PTHR43140">
    <property type="entry name" value="TYPE-1 RESTRICTION ENZYME ECOKI SPECIFICITY PROTEIN"/>
    <property type="match status" value="1"/>
</dbReference>
<dbReference type="SUPFAM" id="SSF116734">
    <property type="entry name" value="DNA methylase specificity domain"/>
    <property type="match status" value="2"/>
</dbReference>
<dbReference type="STRING" id="222136.BBW65_02450"/>
<organism evidence="6 7">
    <name type="scientific">Helicobacter enhydrae</name>
    <dbReference type="NCBI Taxonomy" id="222136"/>
    <lineage>
        <taxon>Bacteria</taxon>
        <taxon>Pseudomonadati</taxon>
        <taxon>Campylobacterota</taxon>
        <taxon>Epsilonproteobacteria</taxon>
        <taxon>Campylobacterales</taxon>
        <taxon>Helicobacteraceae</taxon>
        <taxon>Helicobacter</taxon>
    </lineage>
</organism>
<dbReference type="GO" id="GO:0009307">
    <property type="term" value="P:DNA restriction-modification system"/>
    <property type="evidence" value="ECO:0007669"/>
    <property type="project" value="UniProtKB-KW"/>
</dbReference>
<dbReference type="REBASE" id="155743">
    <property type="entry name" value="S.Hsp6242ORF2455P"/>
</dbReference>
<feature type="domain" description="Type I restriction modification DNA specificity" evidence="5">
    <location>
        <begin position="60"/>
        <end position="197"/>
    </location>
</feature>
<dbReference type="Proteomes" id="UP000092884">
    <property type="component" value="Chromosome"/>
</dbReference>
<dbReference type="PANTHER" id="PTHR43140:SF1">
    <property type="entry name" value="TYPE I RESTRICTION ENZYME ECOKI SPECIFICITY SUBUNIT"/>
    <property type="match status" value="1"/>
</dbReference>
<dbReference type="AlphaFoldDB" id="A0A1B1U4L0"/>
<evidence type="ECO:0000259" key="5">
    <source>
        <dbReference type="Pfam" id="PF01420"/>
    </source>
</evidence>
<dbReference type="InterPro" id="IPR051212">
    <property type="entry name" value="Type-I_RE_S_subunit"/>
</dbReference>
<sequence length="431" mass="50204">MSSVKVVRFKDFIRWDTGFHFGTQDLKSKFKLEYLEKILVPRKEKIKPNEYDGITPIVAKIPFSSSHIELRKELKTRMDMYAVYNGDLLVSNINFHQGAVAICREGRIYASTHYQPYIINEEMINKEFLYLILKQSSYLEYIATKRIKGIKTESKFNFIKTLQIPLPPLSFQNKIINDLKAMENEIKILQDVKIGIEKEINECISKVLEIDTNTQVLNKTGTKVVCYKDLKLFDYKSNVVELNEFVSSYPKYKFSYFLTRKLNRVKIIDKTLYKRVRVKTKAKGLSLRDNVFGENIRTKNQFVINKGQFLISKIDARNGSFGIVDDELDNAIVTADFLNFDINRNVVNDKFLIMILKTPYYIEIFNSLSSGTTGRKRINEQKLLDIDISLPLIAEQDNLMLRLTNIDKKIEKFSTELNLLREKIINDLSSK</sequence>
<keyword evidence="2" id="KW-0680">Restriction system</keyword>
<evidence type="ECO:0000256" key="1">
    <source>
        <dbReference type="ARBA" id="ARBA00010923"/>
    </source>
</evidence>
<feature type="coiled-coil region" evidence="4">
    <location>
        <begin position="172"/>
        <end position="199"/>
    </location>
</feature>
<dbReference type="EMBL" id="CP016503">
    <property type="protein sequence ID" value="ANV97734.1"/>
    <property type="molecule type" value="Genomic_DNA"/>
</dbReference>
<protein>
    <recommendedName>
        <fullName evidence="5">Type I restriction modification DNA specificity domain-containing protein</fullName>
    </recommendedName>
</protein>
<dbReference type="InterPro" id="IPR000055">
    <property type="entry name" value="Restrct_endonuc_typeI_TRD"/>
</dbReference>
<dbReference type="InterPro" id="IPR044946">
    <property type="entry name" value="Restrct_endonuc_typeI_TRD_sf"/>
</dbReference>
<dbReference type="OrthoDB" id="5318908at2"/>
<dbReference type="RefSeq" id="WP_066339212.1">
    <property type="nucleotide sequence ID" value="NZ_CP016503.1"/>
</dbReference>
<dbReference type="Gene3D" id="3.90.220.20">
    <property type="entry name" value="DNA methylase specificity domains"/>
    <property type="match status" value="2"/>
</dbReference>
<evidence type="ECO:0000256" key="3">
    <source>
        <dbReference type="ARBA" id="ARBA00023125"/>
    </source>
</evidence>
<evidence type="ECO:0000313" key="6">
    <source>
        <dbReference type="EMBL" id="ANV97734.1"/>
    </source>
</evidence>
<keyword evidence="7" id="KW-1185">Reference proteome</keyword>
<feature type="domain" description="Type I restriction modification DNA specificity" evidence="5">
    <location>
        <begin position="273"/>
        <end position="412"/>
    </location>
</feature>
<dbReference type="KEGG" id="het:BBW65_02450"/>
<comment type="similarity">
    <text evidence="1">Belongs to the type-I restriction system S methylase family.</text>
</comment>
<keyword evidence="4" id="KW-0175">Coiled coil</keyword>
<proteinExistence type="inferred from homology"/>
<gene>
    <name evidence="6" type="ORF">BBW65_02450</name>
</gene>
<reference evidence="7" key="1">
    <citation type="submission" date="2016-07" db="EMBL/GenBank/DDBJ databases">
        <authorList>
            <person name="Florea S."/>
            <person name="Webb J.S."/>
            <person name="Jaromczyk J."/>
            <person name="Schardl C.L."/>
        </authorList>
    </citation>
    <scope>NUCLEOTIDE SEQUENCE [LARGE SCALE GENOMIC DNA]</scope>
    <source>
        <strain evidence="7">MIT 01-6242</strain>
    </source>
</reference>